<dbReference type="GO" id="GO:0004497">
    <property type="term" value="F:monooxygenase activity"/>
    <property type="evidence" value="ECO:0007669"/>
    <property type="project" value="InterPro"/>
</dbReference>
<dbReference type="OrthoDB" id="1470350at2759"/>
<dbReference type="AlphaFoldDB" id="A0A9X0ALQ5"/>
<name>A0A9X0ALQ5_9HELO</name>
<protein>
    <submittedName>
        <fullName evidence="1">Uncharacterized protein</fullName>
    </submittedName>
</protein>
<sequence>MGVGRLTAVEHRIWVLNEPVGDHAMGFKDCINLVLSSLILIVLWPQWVLKYSPMKRHTEVYKAFKETIQYLTELLEHKKKQMEAGEHDKVTMDLMGIYYFHLLNLICTNIPRKHAQNINRITHLLQIRLKTMMHPSQKPK</sequence>
<dbReference type="Proteomes" id="UP001152300">
    <property type="component" value="Unassembled WGS sequence"/>
</dbReference>
<organism evidence="1 2">
    <name type="scientific">Sclerotinia nivalis</name>
    <dbReference type="NCBI Taxonomy" id="352851"/>
    <lineage>
        <taxon>Eukaryota</taxon>
        <taxon>Fungi</taxon>
        <taxon>Dikarya</taxon>
        <taxon>Ascomycota</taxon>
        <taxon>Pezizomycotina</taxon>
        <taxon>Leotiomycetes</taxon>
        <taxon>Helotiales</taxon>
        <taxon>Sclerotiniaceae</taxon>
        <taxon>Sclerotinia</taxon>
    </lineage>
</organism>
<dbReference type="EMBL" id="JAPEIS010000006">
    <property type="protein sequence ID" value="KAJ8065106.1"/>
    <property type="molecule type" value="Genomic_DNA"/>
</dbReference>
<keyword evidence="2" id="KW-1185">Reference proteome</keyword>
<dbReference type="GO" id="GO:0016705">
    <property type="term" value="F:oxidoreductase activity, acting on paired donors, with incorporation or reduction of molecular oxygen"/>
    <property type="evidence" value="ECO:0007669"/>
    <property type="project" value="InterPro"/>
</dbReference>
<evidence type="ECO:0000313" key="2">
    <source>
        <dbReference type="Proteomes" id="UP001152300"/>
    </source>
</evidence>
<dbReference type="GO" id="GO:0020037">
    <property type="term" value="F:heme binding"/>
    <property type="evidence" value="ECO:0007669"/>
    <property type="project" value="InterPro"/>
</dbReference>
<dbReference type="InterPro" id="IPR036396">
    <property type="entry name" value="Cyt_P450_sf"/>
</dbReference>
<accession>A0A9X0ALQ5</accession>
<dbReference type="GO" id="GO:0005506">
    <property type="term" value="F:iron ion binding"/>
    <property type="evidence" value="ECO:0007669"/>
    <property type="project" value="InterPro"/>
</dbReference>
<proteinExistence type="predicted"/>
<evidence type="ECO:0000313" key="1">
    <source>
        <dbReference type="EMBL" id="KAJ8065106.1"/>
    </source>
</evidence>
<reference evidence="1" key="1">
    <citation type="submission" date="2022-11" db="EMBL/GenBank/DDBJ databases">
        <title>Genome Resource of Sclerotinia nivalis Strain SnTB1, a Plant Pathogen Isolated from American Ginseng.</title>
        <authorList>
            <person name="Fan S."/>
        </authorList>
    </citation>
    <scope>NUCLEOTIDE SEQUENCE</scope>
    <source>
        <strain evidence="1">SnTB1</strain>
    </source>
</reference>
<dbReference type="Gene3D" id="1.10.630.10">
    <property type="entry name" value="Cytochrome P450"/>
    <property type="match status" value="1"/>
</dbReference>
<gene>
    <name evidence="1" type="ORF">OCU04_005819</name>
</gene>
<comment type="caution">
    <text evidence="1">The sequence shown here is derived from an EMBL/GenBank/DDBJ whole genome shotgun (WGS) entry which is preliminary data.</text>
</comment>